<name>A0AAW1HVZ5_POPJA</name>
<dbReference type="AlphaFoldDB" id="A0AAW1HVZ5"/>
<sequence>MKLGRDTPSPGDTPYMCRQRTVTVSSTSHRLQELNEMEKGALLETQSEIWICKQQTSTIGHQESGV</sequence>
<organism evidence="1 2">
    <name type="scientific">Popillia japonica</name>
    <name type="common">Japanese beetle</name>
    <dbReference type="NCBI Taxonomy" id="7064"/>
    <lineage>
        <taxon>Eukaryota</taxon>
        <taxon>Metazoa</taxon>
        <taxon>Ecdysozoa</taxon>
        <taxon>Arthropoda</taxon>
        <taxon>Hexapoda</taxon>
        <taxon>Insecta</taxon>
        <taxon>Pterygota</taxon>
        <taxon>Neoptera</taxon>
        <taxon>Endopterygota</taxon>
        <taxon>Coleoptera</taxon>
        <taxon>Polyphaga</taxon>
        <taxon>Scarabaeiformia</taxon>
        <taxon>Scarabaeidae</taxon>
        <taxon>Rutelinae</taxon>
        <taxon>Popillia</taxon>
    </lineage>
</organism>
<proteinExistence type="predicted"/>
<reference evidence="1 2" key="1">
    <citation type="journal article" date="2024" name="BMC Genomics">
        <title>De novo assembly and annotation of Popillia japonica's genome with initial clues to its potential as an invasive pest.</title>
        <authorList>
            <person name="Cucini C."/>
            <person name="Boschi S."/>
            <person name="Funari R."/>
            <person name="Cardaioli E."/>
            <person name="Iannotti N."/>
            <person name="Marturano G."/>
            <person name="Paoli F."/>
            <person name="Bruttini M."/>
            <person name="Carapelli A."/>
            <person name="Frati F."/>
            <person name="Nardi F."/>
        </authorList>
    </citation>
    <scope>NUCLEOTIDE SEQUENCE [LARGE SCALE GENOMIC DNA]</scope>
    <source>
        <strain evidence="1">DMR45628</strain>
    </source>
</reference>
<gene>
    <name evidence="1" type="ORF">QE152_g38888</name>
</gene>
<dbReference type="EMBL" id="JASPKY010000880">
    <property type="protein sequence ID" value="KAK9680685.1"/>
    <property type="molecule type" value="Genomic_DNA"/>
</dbReference>
<dbReference type="Proteomes" id="UP001458880">
    <property type="component" value="Unassembled WGS sequence"/>
</dbReference>
<keyword evidence="2" id="KW-1185">Reference proteome</keyword>
<comment type="caution">
    <text evidence="1">The sequence shown here is derived from an EMBL/GenBank/DDBJ whole genome shotgun (WGS) entry which is preliminary data.</text>
</comment>
<protein>
    <submittedName>
        <fullName evidence="1">Cation efflux family</fullName>
    </submittedName>
</protein>
<evidence type="ECO:0000313" key="1">
    <source>
        <dbReference type="EMBL" id="KAK9680685.1"/>
    </source>
</evidence>
<evidence type="ECO:0000313" key="2">
    <source>
        <dbReference type="Proteomes" id="UP001458880"/>
    </source>
</evidence>
<accession>A0AAW1HVZ5</accession>